<dbReference type="Pfam" id="PF14155">
    <property type="entry name" value="DUF4307"/>
    <property type="match status" value="1"/>
</dbReference>
<gene>
    <name evidence="3" type="ORF">JIG36_49015</name>
</gene>
<organism evidence="3 4">
    <name type="scientific">Paractinoplanes ovalisporus</name>
    <dbReference type="NCBI Taxonomy" id="2810368"/>
    <lineage>
        <taxon>Bacteria</taxon>
        <taxon>Bacillati</taxon>
        <taxon>Actinomycetota</taxon>
        <taxon>Actinomycetes</taxon>
        <taxon>Micromonosporales</taxon>
        <taxon>Micromonosporaceae</taxon>
        <taxon>Paractinoplanes</taxon>
    </lineage>
</organism>
<keyword evidence="2" id="KW-0472">Membrane</keyword>
<evidence type="ECO:0000313" key="4">
    <source>
        <dbReference type="Proteomes" id="UP000632138"/>
    </source>
</evidence>
<reference evidence="3 4" key="1">
    <citation type="submission" date="2021-01" db="EMBL/GenBank/DDBJ databases">
        <title>Actinoplanes sp. nov. LDG1-06 isolated from lichen.</title>
        <authorList>
            <person name="Saeng-In P."/>
            <person name="Phongsopitanun W."/>
            <person name="Kanchanasin P."/>
            <person name="Yuki M."/>
            <person name="Kudo T."/>
            <person name="Ohkuma M."/>
            <person name="Tanasupawat S."/>
        </authorList>
    </citation>
    <scope>NUCLEOTIDE SEQUENCE [LARGE SCALE GENOMIC DNA]</scope>
    <source>
        <strain evidence="3 4">LDG1-06</strain>
    </source>
</reference>
<keyword evidence="2" id="KW-1133">Transmembrane helix</keyword>
<comment type="caution">
    <text evidence="3">The sequence shown here is derived from an EMBL/GenBank/DDBJ whole genome shotgun (WGS) entry which is preliminary data.</text>
</comment>
<proteinExistence type="predicted"/>
<accession>A0ABS2AUR1</accession>
<dbReference type="EMBL" id="JAENHP010000036">
    <property type="protein sequence ID" value="MBM2623463.1"/>
    <property type="molecule type" value="Genomic_DNA"/>
</dbReference>
<dbReference type="InterPro" id="IPR025443">
    <property type="entry name" value="DUF4307"/>
</dbReference>
<sequence length="158" mass="17062">MDPAILADPPDKKRTRGAQVSETRTTDPVFPPGRYGKRRSGRRRPVLPIVALVLVVGASLLLSVRLFQQFGQTDYDPQIVGWDEPSATVMTIQFKVRVPAGGAAECILRARDYDGFEVGRRTVVVRAAGDAKTIDANETVPTTARASVGDVVRCQAAA</sequence>
<feature type="transmembrane region" description="Helical" evidence="2">
    <location>
        <begin position="46"/>
        <end position="67"/>
    </location>
</feature>
<keyword evidence="2" id="KW-0812">Transmembrane</keyword>
<evidence type="ECO:0000313" key="3">
    <source>
        <dbReference type="EMBL" id="MBM2623463.1"/>
    </source>
</evidence>
<name>A0ABS2AUR1_9ACTN</name>
<keyword evidence="4" id="KW-1185">Reference proteome</keyword>
<protein>
    <submittedName>
        <fullName evidence="3">DUF4307 domain-containing protein</fullName>
    </submittedName>
</protein>
<evidence type="ECO:0000256" key="2">
    <source>
        <dbReference type="SAM" id="Phobius"/>
    </source>
</evidence>
<evidence type="ECO:0000256" key="1">
    <source>
        <dbReference type="SAM" id="MobiDB-lite"/>
    </source>
</evidence>
<feature type="region of interest" description="Disordered" evidence="1">
    <location>
        <begin position="1"/>
        <end position="40"/>
    </location>
</feature>
<dbReference type="Proteomes" id="UP000632138">
    <property type="component" value="Unassembled WGS sequence"/>
</dbReference>